<dbReference type="RefSeq" id="WP_330091316.1">
    <property type="nucleotide sequence ID" value="NZ_JAUZMY010000007.1"/>
</dbReference>
<reference evidence="2 3" key="1">
    <citation type="submission" date="2023-08" db="EMBL/GenBank/DDBJ databases">
        <authorList>
            <person name="Girao M."/>
            <person name="Carvalho M.F."/>
        </authorList>
    </citation>
    <scope>NUCLEOTIDE SEQUENCE [LARGE SCALE GENOMIC DNA]</scope>
    <source>
        <strain evidence="2 3">CT-R113</strain>
    </source>
</reference>
<feature type="signal peptide" evidence="1">
    <location>
        <begin position="1"/>
        <end position="24"/>
    </location>
</feature>
<name>A0ABU7K5M3_9ACTN</name>
<proteinExistence type="predicted"/>
<dbReference type="Proteomes" id="UP001356095">
    <property type="component" value="Unassembled WGS sequence"/>
</dbReference>
<accession>A0ABU7K5M3</accession>
<evidence type="ECO:0000256" key="1">
    <source>
        <dbReference type="SAM" id="SignalP"/>
    </source>
</evidence>
<evidence type="ECO:0000313" key="2">
    <source>
        <dbReference type="EMBL" id="MEE2037525.1"/>
    </source>
</evidence>
<comment type="caution">
    <text evidence="2">The sequence shown here is derived from an EMBL/GenBank/DDBJ whole genome shotgun (WGS) entry which is preliminary data.</text>
</comment>
<dbReference type="EMBL" id="JAUZMY010000007">
    <property type="protein sequence ID" value="MEE2037525.1"/>
    <property type="molecule type" value="Genomic_DNA"/>
</dbReference>
<gene>
    <name evidence="2" type="ORF">Q8791_09865</name>
</gene>
<organism evidence="2 3">
    <name type="scientific">Nocardiopsis codii</name>
    <dbReference type="NCBI Taxonomy" id="3065942"/>
    <lineage>
        <taxon>Bacteria</taxon>
        <taxon>Bacillati</taxon>
        <taxon>Actinomycetota</taxon>
        <taxon>Actinomycetes</taxon>
        <taxon>Streptosporangiales</taxon>
        <taxon>Nocardiopsidaceae</taxon>
        <taxon>Nocardiopsis</taxon>
    </lineage>
</organism>
<feature type="chain" id="PRO_5045215211" evidence="1">
    <location>
        <begin position="25"/>
        <end position="117"/>
    </location>
</feature>
<keyword evidence="1" id="KW-0732">Signal</keyword>
<evidence type="ECO:0000313" key="3">
    <source>
        <dbReference type="Proteomes" id="UP001356095"/>
    </source>
</evidence>
<sequence length="117" mass="12027">MRLKAMFSATAVCAAALGATVVSAAPALAAGAVPGTVVAVPHQQETLLVRCQGDPARTAAFRWTDTTLRYDNPCTHQVSVRVDTWDGPFVCVRAAPGRTGTVTFAGSGGIAQVRPGC</sequence>
<protein>
    <submittedName>
        <fullName evidence="2">Uncharacterized protein</fullName>
    </submittedName>
</protein>
<keyword evidence="3" id="KW-1185">Reference proteome</keyword>